<keyword evidence="4" id="KW-0175">Coiled coil</keyword>
<name>A0A914HUH8_GLORO</name>
<keyword evidence="8" id="KW-1185">Reference proteome</keyword>
<evidence type="ECO:0000256" key="1">
    <source>
        <dbReference type="ARBA" id="ARBA00022490"/>
    </source>
</evidence>
<evidence type="ECO:0000259" key="7">
    <source>
        <dbReference type="PROSITE" id="PS51196"/>
    </source>
</evidence>
<protein>
    <submittedName>
        <fullName evidence="9">RNA exonuclease 4</fullName>
    </submittedName>
</protein>
<proteinExistence type="predicted"/>
<accession>A0A914HUH8</accession>
<evidence type="ECO:0000256" key="2">
    <source>
        <dbReference type="ARBA" id="ARBA00022927"/>
    </source>
</evidence>
<evidence type="ECO:0000256" key="3">
    <source>
        <dbReference type="ARBA" id="ARBA00023010"/>
    </source>
</evidence>
<feature type="domain" description="SecA family profile" evidence="7">
    <location>
        <begin position="1"/>
        <end position="234"/>
    </location>
</feature>
<dbReference type="GO" id="GO:0006886">
    <property type="term" value="P:intracellular protein transport"/>
    <property type="evidence" value="ECO:0007669"/>
    <property type="project" value="InterPro"/>
</dbReference>
<evidence type="ECO:0000313" key="9">
    <source>
        <dbReference type="WBParaSite" id="Gr19_v10_g4600.t2"/>
    </source>
</evidence>
<keyword evidence="2" id="KW-0653">Protein transport</keyword>
<evidence type="ECO:0000256" key="4">
    <source>
        <dbReference type="SAM" id="Coils"/>
    </source>
</evidence>
<feature type="domain" description="Helicase C-terminal" evidence="6">
    <location>
        <begin position="83"/>
        <end position="244"/>
    </location>
</feature>
<dbReference type="GO" id="GO:0006605">
    <property type="term" value="P:protein targeting"/>
    <property type="evidence" value="ECO:0007669"/>
    <property type="project" value="InterPro"/>
</dbReference>
<evidence type="ECO:0000256" key="5">
    <source>
        <dbReference type="SAM" id="MobiDB-lite"/>
    </source>
</evidence>
<feature type="coiled-coil region" evidence="4">
    <location>
        <begin position="1215"/>
        <end position="1249"/>
    </location>
</feature>
<dbReference type="Pfam" id="PF00929">
    <property type="entry name" value="RNase_T"/>
    <property type="match status" value="1"/>
</dbReference>
<dbReference type="SMART" id="SM00479">
    <property type="entry name" value="EXOIII"/>
    <property type="match status" value="1"/>
</dbReference>
<keyword evidence="3" id="KW-0811">Translocation</keyword>
<keyword evidence="1" id="KW-0963">Cytoplasm</keyword>
<dbReference type="Gene3D" id="3.30.420.10">
    <property type="entry name" value="Ribonuclease H-like superfamily/Ribonuclease H"/>
    <property type="match status" value="1"/>
</dbReference>
<dbReference type="Proteomes" id="UP000887572">
    <property type="component" value="Unplaced"/>
</dbReference>
<dbReference type="Gene3D" id="3.40.50.300">
    <property type="entry name" value="P-loop containing nucleotide triphosphate hydrolases"/>
    <property type="match status" value="3"/>
</dbReference>
<dbReference type="PANTHER" id="PTHR30612">
    <property type="entry name" value="SECA INNER MEMBRANE COMPONENT OF SEC PROTEIN SECRETION SYSTEM"/>
    <property type="match status" value="1"/>
</dbReference>
<keyword evidence="2" id="KW-0813">Transport</keyword>
<dbReference type="InterPro" id="IPR012337">
    <property type="entry name" value="RNaseH-like_sf"/>
</dbReference>
<dbReference type="InterPro" id="IPR036397">
    <property type="entry name" value="RNaseH_sf"/>
</dbReference>
<dbReference type="PROSITE" id="PS51194">
    <property type="entry name" value="HELICASE_CTER"/>
    <property type="match status" value="1"/>
</dbReference>
<dbReference type="PANTHER" id="PTHR30612:SF0">
    <property type="entry name" value="CHLOROPLAST PROTEIN-TRANSPORTING ATPASE"/>
    <property type="match status" value="1"/>
</dbReference>
<organism evidence="8 9">
    <name type="scientific">Globodera rostochiensis</name>
    <name type="common">Golden nematode worm</name>
    <name type="synonym">Heterodera rostochiensis</name>
    <dbReference type="NCBI Taxonomy" id="31243"/>
    <lineage>
        <taxon>Eukaryota</taxon>
        <taxon>Metazoa</taxon>
        <taxon>Ecdysozoa</taxon>
        <taxon>Nematoda</taxon>
        <taxon>Chromadorea</taxon>
        <taxon>Rhabditida</taxon>
        <taxon>Tylenchina</taxon>
        <taxon>Tylenchomorpha</taxon>
        <taxon>Tylenchoidea</taxon>
        <taxon>Heteroderidae</taxon>
        <taxon>Heteroderinae</taxon>
        <taxon>Globodera</taxon>
    </lineage>
</organism>
<dbReference type="GO" id="GO:0005524">
    <property type="term" value="F:ATP binding"/>
    <property type="evidence" value="ECO:0007669"/>
    <property type="project" value="InterPro"/>
</dbReference>
<evidence type="ECO:0000259" key="6">
    <source>
        <dbReference type="PROSITE" id="PS51194"/>
    </source>
</evidence>
<dbReference type="AlphaFoldDB" id="A0A914HUH8"/>
<dbReference type="PROSITE" id="PS51196">
    <property type="entry name" value="SECA_MOTOR_DEAD"/>
    <property type="match status" value="1"/>
</dbReference>
<dbReference type="InterPro" id="IPR027417">
    <property type="entry name" value="P-loop_NTPase"/>
</dbReference>
<dbReference type="InterPro" id="IPR014018">
    <property type="entry name" value="SecA_motor_DEAD"/>
</dbReference>
<dbReference type="GO" id="GO:0003676">
    <property type="term" value="F:nucleic acid binding"/>
    <property type="evidence" value="ECO:0007669"/>
    <property type="project" value="InterPro"/>
</dbReference>
<reference evidence="9" key="1">
    <citation type="submission" date="2022-11" db="UniProtKB">
        <authorList>
            <consortium name="WormBaseParasite"/>
        </authorList>
    </citation>
    <scope>IDENTIFICATION</scope>
</reference>
<dbReference type="InterPro" id="IPR000185">
    <property type="entry name" value="SecA"/>
</dbReference>
<sequence>MVGKVMEYQKVGKLWRPKGLPPTEGKPGQMPTNGLSVNWSKNGLVASFLSFIRARSKRWWAGGQGRSWARAQLMGDVGTVEDILIKILVHVKQRKRAALIICLTNDKVKQISDAVKSEFPDINIYKYTDDDEQLPTEFVGPMDVIFSTNYAGRGTDIKTNAELEANGGLHVIVTFMPRNSRVERQAFGRTARQGKKGTAQLILTEVDLDEDLIDQNKDQQSQLETLDPIFETDQHMPYTSLPIIKILVHVKQRKRAALIICLTNDKVKQISDAVKSEFPDINIYKYTDDDEQLPTDFVGPMDVIFSTNYAGRGTDIKTNAELEANGGLHVIVTFMPRNSRVERQAFGHTEKGTAQLIFNECEKDKDLFDQNMDILAKRDQLIEQSFEKAKKEVLPKLFVKERLFEKFSTFIEEIRESTANAVGGNEQILAQIEEHWGFWLREKVEMRDVDAPMPSEAVLISELDAFIVEERQKGSPPPRRPPPPEFRPFGGASFFSLVFAPMMAHALNGSSSRFFEAPFLGLSLFTNPSYLVLKGYKLDYGNAIKHLEKAIELDVRQSGFAAPAHYYMALALVKKGDDISVDKREARVEHQHKAAEHLQKASELINQKLIASLTSRLDGEGNAQKNNTALRTQIVNKIHLLYRLSEQCEKWYKYIANCPAGQFCKFKGWIKPDPDNKLPQKEVDEFGKFGVVEFYELEYAKPPKAWESIYWMYFLGFVQIGIGVLCALTGNFGLALPFLQCGIKDLFEATKAHIQNTVISWSKNLIDKILTYGPVFARLASSCLSTCKGGIGKFLYECANWLGLAKPLATSAVGMGAFVTKVIVSSCTAELKQFVFQKTGIPMPYLNAVEGLFRQGLAASLGRGSIQNVFKLGDNCWRDIFKGQINRQIAVVARKVFGDGDGFLKNLTEAACVRLVANKFEEKFDKIADKCYDGVLRTIQKTLCRQAKKKPLSEDAIKRIKKVLNDPLPPSTTNKRAELFARLRKLNLGREYNNYLEVLALRVSRNSGGGGPPDDGGGAGPPDDGGGAGPPDDGGGGPPDDGDGARDFRFDPVLLLTAPKKKYGLDCECVGIGLDGKDSMVARVSIVDENGDTVLDICVKPTQPIVNYRTEVSDIRPKDVGMGPGKATRPILSFADAQSAVKKLIPGNILIGHQLNKDLKYLKMDHPAELTRDSAKAKFLRERHGYGKNTPSLQKIYYNEFGVNMYKPGQEHDSVRDAKCSIQIYLKNIDEWEKEIRNEKREEVKSVKQGIKKKT</sequence>
<dbReference type="SUPFAM" id="SSF52540">
    <property type="entry name" value="P-loop containing nucleoside triphosphate hydrolases"/>
    <property type="match status" value="2"/>
</dbReference>
<dbReference type="InterPro" id="IPR013520">
    <property type="entry name" value="Ribonucl_H"/>
</dbReference>
<evidence type="ECO:0000313" key="8">
    <source>
        <dbReference type="Proteomes" id="UP000887572"/>
    </source>
</evidence>
<feature type="compositionally biased region" description="Gly residues" evidence="5">
    <location>
        <begin position="1007"/>
        <end position="1039"/>
    </location>
</feature>
<dbReference type="WBParaSite" id="Gr19_v10_g4600.t2">
    <property type="protein sequence ID" value="Gr19_v10_g4600.t2"/>
    <property type="gene ID" value="Gr19_v10_g4600"/>
</dbReference>
<dbReference type="SUPFAM" id="SSF53098">
    <property type="entry name" value="Ribonuclease H-like"/>
    <property type="match status" value="1"/>
</dbReference>
<feature type="region of interest" description="Disordered" evidence="5">
    <location>
        <begin position="1006"/>
        <end position="1048"/>
    </location>
</feature>
<dbReference type="InterPro" id="IPR001650">
    <property type="entry name" value="Helicase_C-like"/>
</dbReference>